<dbReference type="Proteomes" id="UP001199054">
    <property type="component" value="Unassembled WGS sequence"/>
</dbReference>
<keyword evidence="4" id="KW-0472">Membrane</keyword>
<gene>
    <name evidence="6" type="ORF">LG632_15085</name>
</gene>
<dbReference type="Gene3D" id="3.20.20.370">
    <property type="entry name" value="Glycoside hydrolase/deacetylase"/>
    <property type="match status" value="1"/>
</dbReference>
<proteinExistence type="predicted"/>
<evidence type="ECO:0000259" key="5">
    <source>
        <dbReference type="PROSITE" id="PS51677"/>
    </source>
</evidence>
<dbReference type="InterPro" id="IPR011330">
    <property type="entry name" value="Glyco_hydro/deAcase_b/a-brl"/>
</dbReference>
<dbReference type="PANTHER" id="PTHR10587">
    <property type="entry name" value="GLYCOSYL TRANSFERASE-RELATED"/>
    <property type="match status" value="1"/>
</dbReference>
<dbReference type="PROSITE" id="PS51318">
    <property type="entry name" value="TAT"/>
    <property type="match status" value="1"/>
</dbReference>
<comment type="caution">
    <text evidence="6">The sequence shown here is derived from an EMBL/GenBank/DDBJ whole genome shotgun (WGS) entry which is preliminary data.</text>
</comment>
<name>A0ABS8B7W0_9ACTN</name>
<dbReference type="Pfam" id="PF01522">
    <property type="entry name" value="Polysacc_deac_1"/>
    <property type="match status" value="1"/>
</dbReference>
<keyword evidence="1" id="KW-0479">Metal-binding</keyword>
<feature type="transmembrane region" description="Helical" evidence="4">
    <location>
        <begin position="12"/>
        <end position="29"/>
    </location>
</feature>
<feature type="domain" description="NodB homology" evidence="5">
    <location>
        <begin position="126"/>
        <end position="306"/>
    </location>
</feature>
<evidence type="ECO:0000256" key="2">
    <source>
        <dbReference type="ARBA" id="ARBA00022801"/>
    </source>
</evidence>
<dbReference type="PANTHER" id="PTHR10587:SF133">
    <property type="entry name" value="CHITIN DEACETYLASE 1-RELATED"/>
    <property type="match status" value="1"/>
</dbReference>
<evidence type="ECO:0000256" key="4">
    <source>
        <dbReference type="SAM" id="Phobius"/>
    </source>
</evidence>
<dbReference type="InterPro" id="IPR050248">
    <property type="entry name" value="Polysacc_deacetylase_ArnD"/>
</dbReference>
<keyword evidence="2" id="KW-0378">Hydrolase</keyword>
<reference evidence="6 7" key="1">
    <citation type="submission" date="2021-10" db="EMBL/GenBank/DDBJ databases">
        <title>Streptomyces sp. strain SMC 277, a novel streptomycete isolated from soil.</title>
        <authorList>
            <person name="Chanama M."/>
        </authorList>
    </citation>
    <scope>NUCLEOTIDE SEQUENCE [LARGE SCALE GENOMIC DNA]</scope>
    <source>
        <strain evidence="6 7">SMC 277</strain>
    </source>
</reference>
<feature type="compositionally biased region" description="Low complexity" evidence="3">
    <location>
        <begin position="43"/>
        <end position="55"/>
    </location>
</feature>
<dbReference type="InterPro" id="IPR006311">
    <property type="entry name" value="TAT_signal"/>
</dbReference>
<sequence>MKNDEPTVGRRVLLRAAVFLGIAAASGLLTGGEGNPGRAGALGPTDPATPSTPGATPGGGTGAGTAAGAAGAPGHPAVEPPQGAPGAAYRLQPMTGDAPARRPPNAPLTPRTRPVLELPLTPGSGSPMVLTFDDGPDPRYTPGILDTLARYQVRAMFFVCGEMATEHRDLVRRISAEGHAIGNHTWSHPLIPRLSRPALADEIVRTSDVVQQAVGEAPRWFRAPYGAWNRAAFEIGAELGMEPLAWTVDTLDWKEPGTTTIVSRVLRGAAPGVIVLNHDAGGNRAQSVQALRAYLPQLLDRGYRLTLPSPAHLPAA</sequence>
<dbReference type="RefSeq" id="WP_226727573.1">
    <property type="nucleotide sequence ID" value="NZ_JAJAUY010000051.1"/>
</dbReference>
<dbReference type="CDD" id="cd10917">
    <property type="entry name" value="CE4_NodB_like_6s_7s"/>
    <property type="match status" value="1"/>
</dbReference>
<dbReference type="SUPFAM" id="SSF88713">
    <property type="entry name" value="Glycoside hydrolase/deacetylase"/>
    <property type="match status" value="1"/>
</dbReference>
<evidence type="ECO:0000313" key="6">
    <source>
        <dbReference type="EMBL" id="MCB5180702.1"/>
    </source>
</evidence>
<organism evidence="6 7">
    <name type="scientific">Streptomyces antimicrobicus</name>
    <dbReference type="NCBI Taxonomy" id="2883108"/>
    <lineage>
        <taxon>Bacteria</taxon>
        <taxon>Bacillati</taxon>
        <taxon>Actinomycetota</taxon>
        <taxon>Actinomycetes</taxon>
        <taxon>Kitasatosporales</taxon>
        <taxon>Streptomycetaceae</taxon>
        <taxon>Streptomyces</taxon>
    </lineage>
</organism>
<keyword evidence="4" id="KW-1133">Transmembrane helix</keyword>
<dbReference type="InterPro" id="IPR002509">
    <property type="entry name" value="NODB_dom"/>
</dbReference>
<evidence type="ECO:0000313" key="7">
    <source>
        <dbReference type="Proteomes" id="UP001199054"/>
    </source>
</evidence>
<keyword evidence="4" id="KW-0812">Transmembrane</keyword>
<dbReference type="PROSITE" id="PS51677">
    <property type="entry name" value="NODB"/>
    <property type="match status" value="1"/>
</dbReference>
<dbReference type="EMBL" id="JAJAUY010000051">
    <property type="protein sequence ID" value="MCB5180702.1"/>
    <property type="molecule type" value="Genomic_DNA"/>
</dbReference>
<keyword evidence="7" id="KW-1185">Reference proteome</keyword>
<accession>A0ABS8B7W0</accession>
<feature type="compositionally biased region" description="Low complexity" evidence="3">
    <location>
        <begin position="66"/>
        <end position="77"/>
    </location>
</feature>
<evidence type="ECO:0000256" key="1">
    <source>
        <dbReference type="ARBA" id="ARBA00022723"/>
    </source>
</evidence>
<protein>
    <submittedName>
        <fullName evidence="6">Polysaccharide deacetylase family protein</fullName>
    </submittedName>
</protein>
<feature type="region of interest" description="Disordered" evidence="3">
    <location>
        <begin position="30"/>
        <end position="122"/>
    </location>
</feature>
<feature type="compositionally biased region" description="Gly residues" evidence="3">
    <location>
        <begin position="56"/>
        <end position="65"/>
    </location>
</feature>
<evidence type="ECO:0000256" key="3">
    <source>
        <dbReference type="SAM" id="MobiDB-lite"/>
    </source>
</evidence>